<evidence type="ECO:0000313" key="3">
    <source>
        <dbReference type="Proteomes" id="UP001314205"/>
    </source>
</evidence>
<keyword evidence="3" id="KW-1185">Reference proteome</keyword>
<gene>
    <name evidence="2" type="ORF">PARMNEM_LOCUS18079</name>
</gene>
<evidence type="ECO:0000256" key="1">
    <source>
        <dbReference type="SAM" id="MobiDB-lite"/>
    </source>
</evidence>
<dbReference type="Proteomes" id="UP001314205">
    <property type="component" value="Unassembled WGS sequence"/>
</dbReference>
<reference evidence="2 3" key="1">
    <citation type="submission" date="2023-11" db="EMBL/GenBank/DDBJ databases">
        <authorList>
            <person name="Hedman E."/>
            <person name="Englund M."/>
            <person name="Stromberg M."/>
            <person name="Nyberg Akerstrom W."/>
            <person name="Nylinder S."/>
            <person name="Jareborg N."/>
            <person name="Kallberg Y."/>
            <person name="Kronander E."/>
        </authorList>
    </citation>
    <scope>NUCLEOTIDE SEQUENCE [LARGE SCALE GENOMIC DNA]</scope>
</reference>
<feature type="region of interest" description="Disordered" evidence="1">
    <location>
        <begin position="21"/>
        <end position="45"/>
    </location>
</feature>
<evidence type="ECO:0000313" key="2">
    <source>
        <dbReference type="EMBL" id="CAK1599176.1"/>
    </source>
</evidence>
<proteinExistence type="predicted"/>
<protein>
    <submittedName>
        <fullName evidence="2">Uncharacterized protein</fullName>
    </submittedName>
</protein>
<name>A0AAV1M009_9NEOP</name>
<sequence length="90" mass="10216">MGKRKSSDNSDKIRKKIKKLEKKLRKKENRESSKENTPSLVDLSMPNVTIAESLEENTIEEVQMEGQTNALDNDDFPEELLLALGPEGEE</sequence>
<comment type="caution">
    <text evidence="2">The sequence shown here is derived from an EMBL/GenBank/DDBJ whole genome shotgun (WGS) entry which is preliminary data.</text>
</comment>
<dbReference type="AlphaFoldDB" id="A0AAV1M009"/>
<organism evidence="2 3">
    <name type="scientific">Parnassius mnemosyne</name>
    <name type="common">clouded apollo</name>
    <dbReference type="NCBI Taxonomy" id="213953"/>
    <lineage>
        <taxon>Eukaryota</taxon>
        <taxon>Metazoa</taxon>
        <taxon>Ecdysozoa</taxon>
        <taxon>Arthropoda</taxon>
        <taxon>Hexapoda</taxon>
        <taxon>Insecta</taxon>
        <taxon>Pterygota</taxon>
        <taxon>Neoptera</taxon>
        <taxon>Endopterygota</taxon>
        <taxon>Lepidoptera</taxon>
        <taxon>Glossata</taxon>
        <taxon>Ditrysia</taxon>
        <taxon>Papilionoidea</taxon>
        <taxon>Papilionidae</taxon>
        <taxon>Parnassiinae</taxon>
        <taxon>Parnassini</taxon>
        <taxon>Parnassius</taxon>
        <taxon>Driopa</taxon>
    </lineage>
</organism>
<dbReference type="EMBL" id="CAVLGL010000104">
    <property type="protein sequence ID" value="CAK1599176.1"/>
    <property type="molecule type" value="Genomic_DNA"/>
</dbReference>
<accession>A0AAV1M009</accession>